<protein>
    <submittedName>
        <fullName evidence="8">Nitrite reductase (NADH) small subunit</fullName>
        <ecNumber evidence="8">1.7.1.15</ecNumber>
    </submittedName>
    <submittedName>
        <fullName evidence="9">Nitrite reductase small subunit NirD</fullName>
    </submittedName>
</protein>
<dbReference type="PROSITE" id="PS51300">
    <property type="entry name" value="NIRD"/>
    <property type="match status" value="1"/>
</dbReference>
<keyword evidence="3 8" id="KW-0560">Oxidoreductase</keyword>
<comment type="caution">
    <text evidence="9">The sequence shown here is derived from an EMBL/GenBank/DDBJ whole genome shotgun (WGS) entry which is preliminary data.</text>
</comment>
<dbReference type="EC" id="1.7.1.15" evidence="8"/>
<evidence type="ECO:0000313" key="8">
    <source>
        <dbReference type="EMBL" id="NYD66565.1"/>
    </source>
</evidence>
<reference evidence="9 10" key="1">
    <citation type="submission" date="2019-01" db="EMBL/GenBank/DDBJ databases">
        <title>Agromyces.</title>
        <authorList>
            <person name="Li J."/>
        </authorList>
    </citation>
    <scope>NUCLEOTIDE SEQUENCE [LARGE SCALE GENOMIC DNA]</scope>
    <source>
        <strain evidence="9 10">DSM 23870</strain>
    </source>
</reference>
<dbReference type="GO" id="GO:0042128">
    <property type="term" value="P:nitrate assimilation"/>
    <property type="evidence" value="ECO:0007669"/>
    <property type="project" value="UniProtKB-KW"/>
</dbReference>
<evidence type="ECO:0000256" key="3">
    <source>
        <dbReference type="ARBA" id="ARBA00023002"/>
    </source>
</evidence>
<dbReference type="PROSITE" id="PS51296">
    <property type="entry name" value="RIESKE"/>
    <property type="match status" value="1"/>
</dbReference>
<evidence type="ECO:0000256" key="6">
    <source>
        <dbReference type="ARBA" id="ARBA00023063"/>
    </source>
</evidence>
<dbReference type="PANTHER" id="PTHR40562">
    <property type="match status" value="1"/>
</dbReference>
<evidence type="ECO:0000259" key="7">
    <source>
        <dbReference type="PROSITE" id="PS51296"/>
    </source>
</evidence>
<evidence type="ECO:0000313" key="10">
    <source>
        <dbReference type="Proteomes" id="UP000292686"/>
    </source>
</evidence>
<dbReference type="InterPro" id="IPR017941">
    <property type="entry name" value="Rieske_2Fe-2S"/>
</dbReference>
<reference evidence="8 11" key="2">
    <citation type="submission" date="2020-07" db="EMBL/GenBank/DDBJ databases">
        <title>Sequencing the genomes of 1000 actinobacteria strains.</title>
        <authorList>
            <person name="Klenk H.-P."/>
        </authorList>
    </citation>
    <scope>NUCLEOTIDE SEQUENCE [LARGE SCALE GENOMIC DNA]</scope>
    <source>
        <strain evidence="8 11">DSM 23870</strain>
    </source>
</reference>
<dbReference type="GO" id="GO:0106316">
    <property type="term" value="F:nitrite reductase (NADH) activity"/>
    <property type="evidence" value="ECO:0007669"/>
    <property type="project" value="UniProtKB-EC"/>
</dbReference>
<dbReference type="EMBL" id="SDPM01000002">
    <property type="protein sequence ID" value="RXZ87236.1"/>
    <property type="molecule type" value="Genomic_DNA"/>
</dbReference>
<keyword evidence="4" id="KW-0408">Iron</keyword>
<dbReference type="CDD" id="cd03529">
    <property type="entry name" value="Rieske_NirD"/>
    <property type="match status" value="1"/>
</dbReference>
<dbReference type="Proteomes" id="UP000581087">
    <property type="component" value="Unassembled WGS sequence"/>
</dbReference>
<dbReference type="EMBL" id="JACCBI010000001">
    <property type="protein sequence ID" value="NYD66565.1"/>
    <property type="molecule type" value="Genomic_DNA"/>
</dbReference>
<name>A0A4V1R2I1_9MICO</name>
<dbReference type="Proteomes" id="UP000292686">
    <property type="component" value="Unassembled WGS sequence"/>
</dbReference>
<keyword evidence="5" id="KW-0411">Iron-sulfur</keyword>
<accession>A0A4V1R2I1</accession>
<dbReference type="RefSeq" id="WP_129172811.1">
    <property type="nucleotide sequence ID" value="NZ_JACCBI010000001.1"/>
</dbReference>
<gene>
    <name evidence="9" type="primary">nirD</name>
    <name evidence="8" type="ORF">BJ972_001084</name>
    <name evidence="9" type="ORF">ESP50_04760</name>
</gene>
<dbReference type="AlphaFoldDB" id="A0A4V1R2I1"/>
<dbReference type="GO" id="GO:0051537">
    <property type="term" value="F:2 iron, 2 sulfur cluster binding"/>
    <property type="evidence" value="ECO:0007669"/>
    <property type="project" value="UniProtKB-KW"/>
</dbReference>
<evidence type="ECO:0000313" key="11">
    <source>
        <dbReference type="Proteomes" id="UP000581087"/>
    </source>
</evidence>
<evidence type="ECO:0000256" key="4">
    <source>
        <dbReference type="ARBA" id="ARBA00023004"/>
    </source>
</evidence>
<keyword evidence="1" id="KW-0001">2Fe-2S</keyword>
<dbReference type="InterPro" id="IPR017881">
    <property type="entry name" value="NirD"/>
</dbReference>
<dbReference type="InterPro" id="IPR036922">
    <property type="entry name" value="Rieske_2Fe-2S_sf"/>
</dbReference>
<dbReference type="PANTHER" id="PTHR40562:SF1">
    <property type="entry name" value="NITRITE REDUCTASE (NADH) SMALL SUBUNIT"/>
    <property type="match status" value="1"/>
</dbReference>
<dbReference type="Pfam" id="PF13806">
    <property type="entry name" value="Rieske_2"/>
    <property type="match status" value="1"/>
</dbReference>
<evidence type="ECO:0000256" key="1">
    <source>
        <dbReference type="ARBA" id="ARBA00022714"/>
    </source>
</evidence>
<organism evidence="9 10">
    <name type="scientific">Agromyces atrinae</name>
    <dbReference type="NCBI Taxonomy" id="592376"/>
    <lineage>
        <taxon>Bacteria</taxon>
        <taxon>Bacillati</taxon>
        <taxon>Actinomycetota</taxon>
        <taxon>Actinomycetes</taxon>
        <taxon>Micrococcales</taxon>
        <taxon>Microbacteriaceae</taxon>
        <taxon>Agromyces</taxon>
    </lineage>
</organism>
<dbReference type="OrthoDB" id="3213360at2"/>
<dbReference type="GO" id="GO:0004497">
    <property type="term" value="F:monooxygenase activity"/>
    <property type="evidence" value="ECO:0007669"/>
    <property type="project" value="UniProtKB-ARBA"/>
</dbReference>
<dbReference type="SUPFAM" id="SSF50022">
    <property type="entry name" value="ISP domain"/>
    <property type="match status" value="1"/>
</dbReference>
<feature type="domain" description="Rieske" evidence="7">
    <location>
        <begin position="16"/>
        <end position="120"/>
    </location>
</feature>
<evidence type="ECO:0000256" key="5">
    <source>
        <dbReference type="ARBA" id="ARBA00023014"/>
    </source>
</evidence>
<dbReference type="NCBIfam" id="TIGR02378">
    <property type="entry name" value="nirD_assim_sml"/>
    <property type="match status" value="1"/>
</dbReference>
<keyword evidence="10" id="KW-1185">Reference proteome</keyword>
<dbReference type="InterPro" id="IPR012748">
    <property type="entry name" value="Rieske-like_NirD"/>
</dbReference>
<dbReference type="Gene3D" id="2.102.10.10">
    <property type="entry name" value="Rieske [2Fe-2S] iron-sulphur domain"/>
    <property type="match status" value="1"/>
</dbReference>
<sequence length="125" mass="13576">MTLIDTTEAPPTVSRWAPICRVDDLEIERGSAALLDGDQIALFRLHDGAIHAVQNLDPYSGAYVLSRGIVGSRGDAPTVASPMYKQVFDLRTGICLDTVGKDPQTLRVWKVAVDDGTVLVRRDPS</sequence>
<keyword evidence="2" id="KW-0479">Metal-binding</keyword>
<proteinExistence type="predicted"/>
<evidence type="ECO:0000256" key="2">
    <source>
        <dbReference type="ARBA" id="ARBA00022723"/>
    </source>
</evidence>
<dbReference type="GO" id="GO:0046872">
    <property type="term" value="F:metal ion binding"/>
    <property type="evidence" value="ECO:0007669"/>
    <property type="project" value="UniProtKB-KW"/>
</dbReference>
<evidence type="ECO:0000313" key="9">
    <source>
        <dbReference type="EMBL" id="RXZ87236.1"/>
    </source>
</evidence>
<dbReference type="GO" id="GO:0016705">
    <property type="term" value="F:oxidoreductase activity, acting on paired donors, with incorporation or reduction of molecular oxygen"/>
    <property type="evidence" value="ECO:0007669"/>
    <property type="project" value="UniProtKB-ARBA"/>
</dbReference>
<keyword evidence="6" id="KW-0534">Nitrate assimilation</keyword>